<sequence>MSFEEQWSSARNQATTNSTTSAAADSGQGEAGGRMVYIDFPWLKGARVLTELRATTASGVTQLSDEDSTFSPSTKALATVLAMDAVRDSWHRRLKAVRDECENLDSPMRQVARDQGENEAALTSAIASERMSASRFPGGK</sequence>
<evidence type="ECO:0000313" key="3">
    <source>
        <dbReference type="Proteomes" id="UP000603227"/>
    </source>
</evidence>
<keyword evidence="3" id="KW-1185">Reference proteome</keyword>
<evidence type="ECO:0000256" key="1">
    <source>
        <dbReference type="SAM" id="MobiDB-lite"/>
    </source>
</evidence>
<evidence type="ECO:0000313" key="2">
    <source>
        <dbReference type="EMBL" id="GHH87092.1"/>
    </source>
</evidence>
<accession>A0A919GM47</accession>
<reference evidence="2" key="2">
    <citation type="submission" date="2020-09" db="EMBL/GenBank/DDBJ databases">
        <authorList>
            <person name="Sun Q."/>
            <person name="Zhou Y."/>
        </authorList>
    </citation>
    <scope>NUCLEOTIDE SEQUENCE</scope>
    <source>
        <strain evidence="2">CGMCC 4.7403</strain>
    </source>
</reference>
<gene>
    <name evidence="2" type="ORF">GCM10017771_26870</name>
</gene>
<proteinExistence type="predicted"/>
<protein>
    <submittedName>
        <fullName evidence="2">Uncharacterized protein</fullName>
    </submittedName>
</protein>
<dbReference type="EMBL" id="BNAT01000007">
    <property type="protein sequence ID" value="GHH87092.1"/>
    <property type="molecule type" value="Genomic_DNA"/>
</dbReference>
<feature type="compositionally biased region" description="Low complexity" evidence="1">
    <location>
        <begin position="8"/>
        <end position="26"/>
    </location>
</feature>
<name>A0A919GM47_9ACTN</name>
<dbReference type="AlphaFoldDB" id="A0A919GM47"/>
<dbReference type="Proteomes" id="UP000603227">
    <property type="component" value="Unassembled WGS sequence"/>
</dbReference>
<dbReference type="RefSeq" id="WP_189782643.1">
    <property type="nucleotide sequence ID" value="NZ_BNAT01000007.1"/>
</dbReference>
<organism evidence="2 3">
    <name type="scientific">Streptomyces capitiformicae</name>
    <dbReference type="NCBI Taxonomy" id="2014920"/>
    <lineage>
        <taxon>Bacteria</taxon>
        <taxon>Bacillati</taxon>
        <taxon>Actinomycetota</taxon>
        <taxon>Actinomycetes</taxon>
        <taxon>Kitasatosporales</taxon>
        <taxon>Streptomycetaceae</taxon>
        <taxon>Streptomyces</taxon>
    </lineage>
</organism>
<comment type="caution">
    <text evidence="2">The sequence shown here is derived from an EMBL/GenBank/DDBJ whole genome shotgun (WGS) entry which is preliminary data.</text>
</comment>
<feature type="region of interest" description="Disordered" evidence="1">
    <location>
        <begin position="1"/>
        <end position="31"/>
    </location>
</feature>
<reference evidence="2" key="1">
    <citation type="journal article" date="2014" name="Int. J. Syst. Evol. Microbiol.">
        <title>Complete genome sequence of Corynebacterium casei LMG S-19264T (=DSM 44701T), isolated from a smear-ripened cheese.</title>
        <authorList>
            <consortium name="US DOE Joint Genome Institute (JGI-PGF)"/>
            <person name="Walter F."/>
            <person name="Albersmeier A."/>
            <person name="Kalinowski J."/>
            <person name="Ruckert C."/>
        </authorList>
    </citation>
    <scope>NUCLEOTIDE SEQUENCE</scope>
    <source>
        <strain evidence="2">CGMCC 4.7403</strain>
    </source>
</reference>